<dbReference type="PROSITE" id="PS51257">
    <property type="entry name" value="PROKAR_LIPOPROTEIN"/>
    <property type="match status" value="1"/>
</dbReference>
<name>A0A847SHU1_9BACT</name>
<evidence type="ECO:0000313" key="2">
    <source>
        <dbReference type="Proteomes" id="UP000552864"/>
    </source>
</evidence>
<dbReference type="Proteomes" id="UP000552864">
    <property type="component" value="Unassembled WGS sequence"/>
</dbReference>
<proteinExistence type="predicted"/>
<evidence type="ECO:0000313" key="1">
    <source>
        <dbReference type="EMBL" id="NLR78337.1"/>
    </source>
</evidence>
<dbReference type="EMBL" id="JABAHZ010000001">
    <property type="protein sequence ID" value="NLR78337.1"/>
    <property type="molecule type" value="Genomic_DNA"/>
</dbReference>
<organism evidence="1 2">
    <name type="scientific">Chitinophaga eiseniae</name>
    <dbReference type="NCBI Taxonomy" id="634771"/>
    <lineage>
        <taxon>Bacteria</taxon>
        <taxon>Pseudomonadati</taxon>
        <taxon>Bacteroidota</taxon>
        <taxon>Chitinophagia</taxon>
        <taxon>Chitinophagales</taxon>
        <taxon>Chitinophagaceae</taxon>
        <taxon>Chitinophaga</taxon>
    </lineage>
</organism>
<comment type="caution">
    <text evidence="1">The sequence shown here is derived from an EMBL/GenBank/DDBJ whole genome shotgun (WGS) entry which is preliminary data.</text>
</comment>
<dbReference type="AlphaFoldDB" id="A0A847SHU1"/>
<dbReference type="RefSeq" id="WP_168737679.1">
    <property type="nucleotide sequence ID" value="NZ_JABAHZ010000001.1"/>
</dbReference>
<sequence>MKRKVIPAILLGIVLLIASCLKHNGSGSDIPEKDLISEAKNYYIFDVSITEAKGAAMTGSRHHYIQKAPDWGHATVEKLNSINTVVVPISYLDTALTVKTINADSKNPLGKLSYLLVYRDPKRNNQLTSEVMYTIPDALSKPNSFSGTSIIEQWDGTILRGYRHSNGKVTPMSIEIGEKSSLAKMTTVCETTDWYVCVTVGNSQEYCDYRNTTTHCIQIDDGNGVPSSGDPGGGMPSTGSGRIGPDGSVIPGTGGTGDRPVRVPAEPVGPMDICPQSFNFTKAVALDEKGFGGWQIAAVAGLHMTLLDTRGEAMLISPGPIIYLGLPIVRKNGEFYSKERAAEIAHDIDGKAIQALMDYYHSGVPVDFEGLNAQYRKALNTEAEKYGGRATLTPGIGGLPTMTPTVAKYYGCK</sequence>
<accession>A0A847SHU1</accession>
<keyword evidence="2" id="KW-1185">Reference proteome</keyword>
<gene>
    <name evidence="1" type="ORF">HGH91_06860</name>
</gene>
<reference evidence="1 2" key="1">
    <citation type="submission" date="2020-04" db="EMBL/GenBank/DDBJ databases">
        <authorList>
            <person name="Yin C."/>
        </authorList>
    </citation>
    <scope>NUCLEOTIDE SEQUENCE [LARGE SCALE GENOMIC DNA]</scope>
    <source>
        <strain evidence="1 2">Ak56</strain>
    </source>
</reference>
<protein>
    <submittedName>
        <fullName evidence="1">Uncharacterized protein</fullName>
    </submittedName>
</protein>